<dbReference type="Proteomes" id="UP000316958">
    <property type="component" value="Unassembled WGS sequence"/>
</dbReference>
<keyword evidence="1" id="KW-0732">Signal</keyword>
<evidence type="ECO:0000313" key="3">
    <source>
        <dbReference type="Proteomes" id="UP000316958"/>
    </source>
</evidence>
<feature type="signal peptide" evidence="1">
    <location>
        <begin position="1"/>
        <end position="34"/>
    </location>
</feature>
<evidence type="ECO:0000313" key="2">
    <source>
        <dbReference type="EMBL" id="TRU48438.1"/>
    </source>
</evidence>
<protein>
    <submittedName>
        <fullName evidence="2">Uncharacterized protein</fullName>
    </submittedName>
</protein>
<gene>
    <name evidence="2" type="ORF">EWV57_14515</name>
</gene>
<reference evidence="2 3" key="1">
    <citation type="submission" date="2019-01" db="EMBL/GenBank/DDBJ databases">
        <title>Coherence of Microcystis species and biogeography revealed through population genomics.</title>
        <authorList>
            <person name="Perez-Carrascal O.M."/>
            <person name="Terrat Y."/>
            <person name="Giani A."/>
            <person name="Fortin N."/>
            <person name="Tromas N."/>
            <person name="Shapiro B.J."/>
        </authorList>
    </citation>
    <scope>NUCLEOTIDE SEQUENCE [LARGE SCALE GENOMIC DNA]</scope>
    <source>
        <strain evidence="2">Ma_QC_Ch_20071001_S25D</strain>
    </source>
</reference>
<evidence type="ECO:0000256" key="1">
    <source>
        <dbReference type="SAM" id="SignalP"/>
    </source>
</evidence>
<name>A0A552FNX8_MICAE</name>
<feature type="chain" id="PRO_5021990737" evidence="1">
    <location>
        <begin position="35"/>
        <end position="82"/>
    </location>
</feature>
<dbReference type="AlphaFoldDB" id="A0A552FNX8"/>
<dbReference type="EMBL" id="SFBE01000241">
    <property type="protein sequence ID" value="TRU48438.1"/>
    <property type="molecule type" value="Genomic_DNA"/>
</dbReference>
<sequence length="82" mass="9076">MLVVNKSMISILKNAMVLSVTVLSVGVAATIALAQTSPSPEQWNYCDRIYGNDFNAFMTCLKSFERQRSSSPSQNVQRSGWT</sequence>
<accession>A0A552FNX8</accession>
<organism evidence="2 3">
    <name type="scientific">Microcystis aeruginosa Ma_QC_Ch_20071001_S25D</name>
    <dbReference type="NCBI Taxonomy" id="2486250"/>
    <lineage>
        <taxon>Bacteria</taxon>
        <taxon>Bacillati</taxon>
        <taxon>Cyanobacteriota</taxon>
        <taxon>Cyanophyceae</taxon>
        <taxon>Oscillatoriophycideae</taxon>
        <taxon>Chroococcales</taxon>
        <taxon>Microcystaceae</taxon>
        <taxon>Microcystis</taxon>
    </lineage>
</organism>
<comment type="caution">
    <text evidence="2">The sequence shown here is derived from an EMBL/GenBank/DDBJ whole genome shotgun (WGS) entry which is preliminary data.</text>
</comment>
<proteinExistence type="predicted"/>